<feature type="compositionally biased region" description="Basic and acidic residues" evidence="1">
    <location>
        <begin position="31"/>
        <end position="42"/>
    </location>
</feature>
<dbReference type="HOGENOM" id="CLU_069664_1_1_1"/>
<feature type="compositionally biased region" description="Polar residues" evidence="1">
    <location>
        <begin position="12"/>
        <end position="28"/>
    </location>
</feature>
<dbReference type="EMBL" id="KN833840">
    <property type="protein sequence ID" value="KIK17010.1"/>
    <property type="molecule type" value="Genomic_DNA"/>
</dbReference>
<name>A0A0C9XX36_9AGAM</name>
<dbReference type="STRING" id="765257.A0A0C9XX36"/>
<dbReference type="AlphaFoldDB" id="A0A0C9XX36"/>
<protein>
    <submittedName>
        <fullName evidence="2">Uncharacterized protein</fullName>
    </submittedName>
</protein>
<feature type="compositionally biased region" description="Acidic residues" evidence="1">
    <location>
        <begin position="158"/>
        <end position="172"/>
    </location>
</feature>
<gene>
    <name evidence="2" type="ORF">PISMIDRAFT_112281</name>
</gene>
<reference evidence="2 3" key="1">
    <citation type="submission" date="2014-04" db="EMBL/GenBank/DDBJ databases">
        <authorList>
            <consortium name="DOE Joint Genome Institute"/>
            <person name="Kuo A."/>
            <person name="Kohler A."/>
            <person name="Costa M.D."/>
            <person name="Nagy L.G."/>
            <person name="Floudas D."/>
            <person name="Copeland A."/>
            <person name="Barry K.W."/>
            <person name="Cichocki N."/>
            <person name="Veneault-Fourrey C."/>
            <person name="LaButti K."/>
            <person name="Lindquist E.A."/>
            <person name="Lipzen A."/>
            <person name="Lundell T."/>
            <person name="Morin E."/>
            <person name="Murat C."/>
            <person name="Sun H."/>
            <person name="Tunlid A."/>
            <person name="Henrissat B."/>
            <person name="Grigoriev I.V."/>
            <person name="Hibbett D.S."/>
            <person name="Martin F."/>
            <person name="Nordberg H.P."/>
            <person name="Cantor M.N."/>
            <person name="Hua S.X."/>
        </authorList>
    </citation>
    <scope>NUCLEOTIDE SEQUENCE [LARGE SCALE GENOMIC DNA]</scope>
    <source>
        <strain evidence="2 3">441</strain>
    </source>
</reference>
<reference evidence="3" key="2">
    <citation type="submission" date="2015-01" db="EMBL/GenBank/DDBJ databases">
        <title>Evolutionary Origins and Diversification of the Mycorrhizal Mutualists.</title>
        <authorList>
            <consortium name="DOE Joint Genome Institute"/>
            <consortium name="Mycorrhizal Genomics Consortium"/>
            <person name="Kohler A."/>
            <person name="Kuo A."/>
            <person name="Nagy L.G."/>
            <person name="Floudas D."/>
            <person name="Copeland A."/>
            <person name="Barry K.W."/>
            <person name="Cichocki N."/>
            <person name="Veneault-Fourrey C."/>
            <person name="LaButti K."/>
            <person name="Lindquist E.A."/>
            <person name="Lipzen A."/>
            <person name="Lundell T."/>
            <person name="Morin E."/>
            <person name="Murat C."/>
            <person name="Riley R."/>
            <person name="Ohm R."/>
            <person name="Sun H."/>
            <person name="Tunlid A."/>
            <person name="Henrissat B."/>
            <person name="Grigoriev I.V."/>
            <person name="Hibbett D.S."/>
            <person name="Martin F."/>
        </authorList>
    </citation>
    <scope>NUCLEOTIDE SEQUENCE [LARGE SCALE GENOMIC DNA]</scope>
    <source>
        <strain evidence="3">441</strain>
    </source>
</reference>
<feature type="non-terminal residue" evidence="2">
    <location>
        <position position="1"/>
    </location>
</feature>
<evidence type="ECO:0000313" key="2">
    <source>
        <dbReference type="EMBL" id="KIK17010.1"/>
    </source>
</evidence>
<evidence type="ECO:0000313" key="3">
    <source>
        <dbReference type="Proteomes" id="UP000054018"/>
    </source>
</evidence>
<proteinExistence type="predicted"/>
<feature type="region of interest" description="Disordered" evidence="1">
    <location>
        <begin position="1"/>
        <end position="70"/>
    </location>
</feature>
<sequence>IDPCQFDGTAFPQASMSSKRPTPESSPSIRFWDREDWEKYLESPEGQTSKRGTLGYLEDENGNPPSSKTGKAIRRVLRGGWAELVKQQLAPMSWGRLPASGRKFIHDLMENAYPMFRFATNGWKLDYLASTTYPAWRKVHLDENGRWKVRKVKGLKTEDDDDDDDDDDDNDSAGEVSMKRKAMQHTFKTEGPDKKFKGMLLIHSYQMS</sequence>
<organism evidence="2 3">
    <name type="scientific">Pisolithus microcarpus 441</name>
    <dbReference type="NCBI Taxonomy" id="765257"/>
    <lineage>
        <taxon>Eukaryota</taxon>
        <taxon>Fungi</taxon>
        <taxon>Dikarya</taxon>
        <taxon>Basidiomycota</taxon>
        <taxon>Agaricomycotina</taxon>
        <taxon>Agaricomycetes</taxon>
        <taxon>Agaricomycetidae</taxon>
        <taxon>Boletales</taxon>
        <taxon>Sclerodermatineae</taxon>
        <taxon>Pisolithaceae</taxon>
        <taxon>Pisolithus</taxon>
    </lineage>
</organism>
<accession>A0A0C9XX36</accession>
<feature type="region of interest" description="Disordered" evidence="1">
    <location>
        <begin position="156"/>
        <end position="192"/>
    </location>
</feature>
<evidence type="ECO:0000256" key="1">
    <source>
        <dbReference type="SAM" id="MobiDB-lite"/>
    </source>
</evidence>
<dbReference type="Proteomes" id="UP000054018">
    <property type="component" value="Unassembled WGS sequence"/>
</dbReference>
<dbReference type="OrthoDB" id="2681506at2759"/>
<keyword evidence="3" id="KW-1185">Reference proteome</keyword>